<dbReference type="InterPro" id="IPR016181">
    <property type="entry name" value="Acyl_CoA_acyltransferase"/>
</dbReference>
<evidence type="ECO:0000313" key="1">
    <source>
        <dbReference type="EMBL" id="GGF87805.1"/>
    </source>
</evidence>
<dbReference type="PANTHER" id="PTHR43415:SF3">
    <property type="entry name" value="GNAT-FAMILY ACETYLTRANSFERASE"/>
    <property type="match status" value="1"/>
</dbReference>
<dbReference type="Pfam" id="PF13420">
    <property type="entry name" value="Acetyltransf_4"/>
    <property type="match status" value="1"/>
</dbReference>
<reference evidence="1" key="2">
    <citation type="submission" date="2020-09" db="EMBL/GenBank/DDBJ databases">
        <authorList>
            <person name="Sun Q."/>
            <person name="Zhou Y."/>
        </authorList>
    </citation>
    <scope>NUCLEOTIDE SEQUENCE</scope>
    <source>
        <strain evidence="1">CGMCC 1.16134</strain>
    </source>
</reference>
<name>A0A917FLK9_9BACL</name>
<sequence>MVRTINNNENFYFIIMYDELKIGLVNIKDIDWDRKCGEVGIYIYEDTYLNSLLPYVVALKGLELDFKEYNLQYVYAHILKTNKRAIRFNKSFGFELESDQEDVEN</sequence>
<dbReference type="PANTHER" id="PTHR43415">
    <property type="entry name" value="SPERMIDINE N(1)-ACETYLTRANSFERASE"/>
    <property type="match status" value="1"/>
</dbReference>
<comment type="caution">
    <text evidence="1">The sequence shown here is derived from an EMBL/GenBank/DDBJ whole genome shotgun (WGS) entry which is preliminary data.</text>
</comment>
<dbReference type="AlphaFoldDB" id="A0A917FLK9"/>
<gene>
    <name evidence="1" type="ORF">GCM10010912_36320</name>
</gene>
<dbReference type="SUPFAM" id="SSF55729">
    <property type="entry name" value="Acyl-CoA N-acyltransferases (Nat)"/>
    <property type="match status" value="1"/>
</dbReference>
<organism evidence="1 2">
    <name type="scientific">Paenibacillus albidus</name>
    <dbReference type="NCBI Taxonomy" id="2041023"/>
    <lineage>
        <taxon>Bacteria</taxon>
        <taxon>Bacillati</taxon>
        <taxon>Bacillota</taxon>
        <taxon>Bacilli</taxon>
        <taxon>Bacillales</taxon>
        <taxon>Paenibacillaceae</taxon>
        <taxon>Paenibacillus</taxon>
    </lineage>
</organism>
<evidence type="ECO:0000313" key="2">
    <source>
        <dbReference type="Proteomes" id="UP000637643"/>
    </source>
</evidence>
<dbReference type="EMBL" id="BMKR01000014">
    <property type="protein sequence ID" value="GGF87805.1"/>
    <property type="molecule type" value="Genomic_DNA"/>
</dbReference>
<dbReference type="Proteomes" id="UP000637643">
    <property type="component" value="Unassembled WGS sequence"/>
</dbReference>
<keyword evidence="2" id="KW-1185">Reference proteome</keyword>
<accession>A0A917FLK9</accession>
<protein>
    <recommendedName>
        <fullName evidence="3">N-acetyltransferase</fullName>
    </recommendedName>
</protein>
<dbReference type="Gene3D" id="3.40.630.30">
    <property type="match status" value="1"/>
</dbReference>
<dbReference type="RefSeq" id="WP_268240787.1">
    <property type="nucleotide sequence ID" value="NZ_BMKR01000014.1"/>
</dbReference>
<proteinExistence type="predicted"/>
<reference evidence="1" key="1">
    <citation type="journal article" date="2014" name="Int. J. Syst. Evol. Microbiol.">
        <title>Complete genome sequence of Corynebacterium casei LMG S-19264T (=DSM 44701T), isolated from a smear-ripened cheese.</title>
        <authorList>
            <consortium name="US DOE Joint Genome Institute (JGI-PGF)"/>
            <person name="Walter F."/>
            <person name="Albersmeier A."/>
            <person name="Kalinowski J."/>
            <person name="Ruckert C."/>
        </authorList>
    </citation>
    <scope>NUCLEOTIDE SEQUENCE</scope>
    <source>
        <strain evidence="1">CGMCC 1.16134</strain>
    </source>
</reference>
<evidence type="ECO:0008006" key="3">
    <source>
        <dbReference type="Google" id="ProtNLM"/>
    </source>
</evidence>